<dbReference type="AlphaFoldDB" id="A0AAQ3TYI5"/>
<feature type="non-terminal residue" evidence="1">
    <location>
        <position position="1"/>
    </location>
</feature>
<proteinExistence type="predicted"/>
<gene>
    <name evidence="1" type="ORF">U9M48_026963</name>
</gene>
<evidence type="ECO:0000313" key="1">
    <source>
        <dbReference type="EMBL" id="WVZ79382.1"/>
    </source>
</evidence>
<keyword evidence="2" id="KW-1185">Reference proteome</keyword>
<organism evidence="1 2">
    <name type="scientific">Paspalum notatum var. saurae</name>
    <dbReference type="NCBI Taxonomy" id="547442"/>
    <lineage>
        <taxon>Eukaryota</taxon>
        <taxon>Viridiplantae</taxon>
        <taxon>Streptophyta</taxon>
        <taxon>Embryophyta</taxon>
        <taxon>Tracheophyta</taxon>
        <taxon>Spermatophyta</taxon>
        <taxon>Magnoliopsida</taxon>
        <taxon>Liliopsida</taxon>
        <taxon>Poales</taxon>
        <taxon>Poaceae</taxon>
        <taxon>PACMAD clade</taxon>
        <taxon>Panicoideae</taxon>
        <taxon>Andropogonodae</taxon>
        <taxon>Paspaleae</taxon>
        <taxon>Paspalinae</taxon>
        <taxon>Paspalum</taxon>
    </lineage>
</organism>
<sequence>MLQMDLWDKQLKIKWNLIVVYGPAHEEGKKEFLAELSSFCSNFHELREIHMCGGNFTWTNNQNPQTRVKLDRVSMNKSWENFIPG</sequence>
<dbReference type="Proteomes" id="UP001341281">
    <property type="component" value="Chromosome 06"/>
</dbReference>
<name>A0AAQ3TYI5_PASNO</name>
<accession>A0AAQ3TYI5</accession>
<reference evidence="1 2" key="1">
    <citation type="submission" date="2024-02" db="EMBL/GenBank/DDBJ databases">
        <title>High-quality chromosome-scale genome assembly of Pensacola bahiagrass (Paspalum notatum Flugge var. saurae).</title>
        <authorList>
            <person name="Vega J.M."/>
            <person name="Podio M."/>
            <person name="Orjuela J."/>
            <person name="Siena L.A."/>
            <person name="Pessino S.C."/>
            <person name="Combes M.C."/>
            <person name="Mariac C."/>
            <person name="Albertini E."/>
            <person name="Pupilli F."/>
            <person name="Ortiz J.P.A."/>
            <person name="Leblanc O."/>
        </authorList>
    </citation>
    <scope>NUCLEOTIDE SEQUENCE [LARGE SCALE GENOMIC DNA]</scope>
    <source>
        <strain evidence="1">R1</strain>
        <tissue evidence="1">Leaf</tissue>
    </source>
</reference>
<evidence type="ECO:0000313" key="2">
    <source>
        <dbReference type="Proteomes" id="UP001341281"/>
    </source>
</evidence>
<protein>
    <submittedName>
        <fullName evidence="1">Uncharacterized protein</fullName>
    </submittedName>
</protein>
<dbReference type="EMBL" id="CP144750">
    <property type="protein sequence ID" value="WVZ79382.1"/>
    <property type="molecule type" value="Genomic_DNA"/>
</dbReference>